<dbReference type="AlphaFoldDB" id="A0A8X6RS70"/>
<accession>A0A8X6RS70</accession>
<evidence type="ECO:0000256" key="1">
    <source>
        <dbReference type="SAM" id="MobiDB-lite"/>
    </source>
</evidence>
<organism evidence="2 3">
    <name type="scientific">Trichonephila clavipes</name>
    <name type="common">Golden silk orbweaver</name>
    <name type="synonym">Nephila clavipes</name>
    <dbReference type="NCBI Taxonomy" id="2585209"/>
    <lineage>
        <taxon>Eukaryota</taxon>
        <taxon>Metazoa</taxon>
        <taxon>Ecdysozoa</taxon>
        <taxon>Arthropoda</taxon>
        <taxon>Chelicerata</taxon>
        <taxon>Arachnida</taxon>
        <taxon>Araneae</taxon>
        <taxon>Araneomorphae</taxon>
        <taxon>Entelegynae</taxon>
        <taxon>Araneoidea</taxon>
        <taxon>Nephilidae</taxon>
        <taxon>Trichonephila</taxon>
    </lineage>
</organism>
<feature type="region of interest" description="Disordered" evidence="1">
    <location>
        <begin position="1"/>
        <end position="31"/>
    </location>
</feature>
<keyword evidence="3" id="KW-1185">Reference proteome</keyword>
<evidence type="ECO:0000313" key="2">
    <source>
        <dbReference type="EMBL" id="GFX94167.1"/>
    </source>
</evidence>
<dbReference type="Proteomes" id="UP000887159">
    <property type="component" value="Unassembled WGS sequence"/>
</dbReference>
<name>A0A8X6RS70_TRICX</name>
<gene>
    <name evidence="2" type="ORF">TNCV_4292121</name>
</gene>
<proteinExistence type="predicted"/>
<protein>
    <submittedName>
        <fullName evidence="2">Uncharacterized protein</fullName>
    </submittedName>
</protein>
<reference evidence="2" key="1">
    <citation type="submission" date="2020-08" db="EMBL/GenBank/DDBJ databases">
        <title>Multicomponent nature underlies the extraordinary mechanical properties of spider dragline silk.</title>
        <authorList>
            <person name="Kono N."/>
            <person name="Nakamura H."/>
            <person name="Mori M."/>
            <person name="Yoshida Y."/>
            <person name="Ohtoshi R."/>
            <person name="Malay A.D."/>
            <person name="Moran D.A.P."/>
            <person name="Tomita M."/>
            <person name="Numata K."/>
            <person name="Arakawa K."/>
        </authorList>
    </citation>
    <scope>NUCLEOTIDE SEQUENCE</scope>
</reference>
<dbReference type="EMBL" id="BMAU01021177">
    <property type="protein sequence ID" value="GFX94167.1"/>
    <property type="molecule type" value="Genomic_DNA"/>
</dbReference>
<evidence type="ECO:0000313" key="3">
    <source>
        <dbReference type="Proteomes" id="UP000887159"/>
    </source>
</evidence>
<comment type="caution">
    <text evidence="2">The sequence shown here is derived from an EMBL/GenBank/DDBJ whole genome shotgun (WGS) entry which is preliminary data.</text>
</comment>
<sequence>MVGVADSWPAVMSSSRDANKDPTCRGPDARQICRSSNSSHWRYVEARKVAMVANSRRRFQFRCRPCHLTMVQNDEVRHP</sequence>